<evidence type="ECO:0000259" key="5">
    <source>
        <dbReference type="Pfam" id="PF01555"/>
    </source>
</evidence>
<gene>
    <name evidence="6" type="ORF">PLAN_40880</name>
</gene>
<dbReference type="Gene3D" id="3.40.50.150">
    <property type="entry name" value="Vaccinia Virus protein VP39"/>
    <property type="match status" value="1"/>
</dbReference>
<dbReference type="SUPFAM" id="SSF53335">
    <property type="entry name" value="S-adenosyl-L-methionine-dependent methyltransferases"/>
    <property type="match status" value="1"/>
</dbReference>
<evidence type="ECO:0000256" key="4">
    <source>
        <dbReference type="ARBA" id="ARBA00022691"/>
    </source>
</evidence>
<comment type="similarity">
    <text evidence="1">Belongs to the N(4)/N(6)-methyltransferase family.</text>
</comment>
<dbReference type="InterPro" id="IPR002941">
    <property type="entry name" value="DNA_methylase_N4/N6"/>
</dbReference>
<dbReference type="Pfam" id="PF01555">
    <property type="entry name" value="N6_N4_Mtase"/>
    <property type="match status" value="1"/>
</dbReference>
<protein>
    <recommendedName>
        <fullName evidence="5">DNA methylase N-4/N-6 domain-containing protein</fullName>
    </recommendedName>
</protein>
<evidence type="ECO:0000313" key="7">
    <source>
        <dbReference type="Proteomes" id="UP000196521"/>
    </source>
</evidence>
<dbReference type="Proteomes" id="UP000196521">
    <property type="component" value="Chromosome"/>
</dbReference>
<dbReference type="EMBL" id="CZCZ02000014">
    <property type="protein sequence ID" value="CAC5344465.1"/>
    <property type="molecule type" value="Genomic_DNA"/>
</dbReference>
<evidence type="ECO:0000256" key="3">
    <source>
        <dbReference type="ARBA" id="ARBA00022679"/>
    </source>
</evidence>
<name>A0A6J7ZKV5_PLARU</name>
<dbReference type="GO" id="GO:0008170">
    <property type="term" value="F:N-methyltransferase activity"/>
    <property type="evidence" value="ECO:0007669"/>
    <property type="project" value="InterPro"/>
</dbReference>
<dbReference type="GO" id="GO:0003677">
    <property type="term" value="F:DNA binding"/>
    <property type="evidence" value="ECO:0007669"/>
    <property type="project" value="InterPro"/>
</dbReference>
<keyword evidence="4" id="KW-0949">S-adenosyl-L-methionine</keyword>
<evidence type="ECO:0000313" key="6">
    <source>
        <dbReference type="EMBL" id="CAC5344465.1"/>
    </source>
</evidence>
<feature type="domain" description="DNA methylase N-4/N-6" evidence="5">
    <location>
        <begin position="69"/>
        <end position="365"/>
    </location>
</feature>
<dbReference type="InterPro" id="IPR002295">
    <property type="entry name" value="N4/N6-MTase_EcoPI_Mod-like"/>
</dbReference>
<dbReference type="PIRSF" id="PIRSF015855">
    <property type="entry name" value="TypeIII_Mtase_mKpnI"/>
    <property type="match status" value="1"/>
</dbReference>
<dbReference type="RefSeq" id="WP_026798733.1">
    <property type="nucleotide sequence ID" value="NZ_LR812490.1"/>
</dbReference>
<dbReference type="GO" id="GO:0032259">
    <property type="term" value="P:methylation"/>
    <property type="evidence" value="ECO:0007669"/>
    <property type="project" value="UniProtKB-KW"/>
</dbReference>
<keyword evidence="2" id="KW-0489">Methyltransferase</keyword>
<dbReference type="EMBL" id="LR812490">
    <property type="protein sequence ID" value="CAC5344465.1"/>
    <property type="molecule type" value="Genomic_DNA"/>
</dbReference>
<dbReference type="AlphaFoldDB" id="A0A6J7ZKV5"/>
<accession>A0A6J7ZKV5</accession>
<sequence>MTKKQRLELTWIGKDIRPKLEPRILLEDPDKSYHAAHRMSENDIFDNRLIFGDNLLALKALESEFAGKVKCVYIDPPYNTGSAFEHYDDSVEHSTWLSLIRARLEILWNLLSDEGSIWISIDDYEMAYLKILCDETFGRLNFIASNVWQKRYSRENREAIGDVHEYILLYAKNPTKFKEIRHKVSLTEAQAKVYRNPNNDPRGPWRTIPITAQAGHATKEQFYEIIAPGGKVFKPSEGRCWGLSKSTFEKLRSENKIYFGKDNNSQPNLIRYLSEVEGVVPWTWWPHEEVGHTDESKKEIHALFGKEDAFDTPKPERLIKRIIEIATNRGDLVLDSFAGSGTTGAVAHKMGRRWIMIELGEHCHTHIIPRLKKVIDGEDQGGISKAFNWKGGGGFRYYQLAPSLLEKDKWDNWIINKTYNAEMLAEALCKIEGFTYSPSDTFYWQHGYSTERDFIYVTTQNLRHEQLSKLADEVGQERSLLVLCTAFRGKTDIFPNLTVKKIPKQILSRCEWGHDDYSLKIENLPKAPQKIGQLTLFDLDNIQ</sequence>
<reference evidence="6" key="1">
    <citation type="submission" date="2020-05" db="EMBL/GenBank/DDBJ databases">
        <authorList>
            <consortium name="Genoscope - CEA"/>
            <person name="William W."/>
        </authorList>
    </citation>
    <scope>NUCLEOTIDE SEQUENCE [LARGE SCALE GENOMIC DNA]</scope>
    <source>
        <strain evidence="6">PCC 7821</strain>
    </source>
</reference>
<proteinExistence type="inferred from homology"/>
<evidence type="ECO:0000256" key="1">
    <source>
        <dbReference type="ARBA" id="ARBA00006594"/>
    </source>
</evidence>
<organism evidence="6 7">
    <name type="scientific">Planktothrix rubescens CCAP 1459/22</name>
    <dbReference type="NCBI Taxonomy" id="329571"/>
    <lineage>
        <taxon>Bacteria</taxon>
        <taxon>Bacillati</taxon>
        <taxon>Cyanobacteriota</taxon>
        <taxon>Cyanophyceae</taxon>
        <taxon>Oscillatoriophycideae</taxon>
        <taxon>Oscillatoriales</taxon>
        <taxon>Microcoleaceae</taxon>
        <taxon>Planktothrix</taxon>
    </lineage>
</organism>
<comment type="caution">
    <text evidence="6">The sequence shown here is derived from an EMBL/GenBank/DDBJ whole genome shotgun (WGS) entry which is preliminary data.</text>
</comment>
<dbReference type="InterPro" id="IPR002052">
    <property type="entry name" value="DNA_methylase_N6_adenine_CS"/>
</dbReference>
<keyword evidence="7" id="KW-1185">Reference proteome</keyword>
<dbReference type="PRINTS" id="PR00506">
    <property type="entry name" value="D21N6MTFRASE"/>
</dbReference>
<keyword evidence="3" id="KW-0808">Transferase</keyword>
<dbReference type="InterPro" id="IPR029063">
    <property type="entry name" value="SAM-dependent_MTases_sf"/>
</dbReference>
<evidence type="ECO:0000256" key="2">
    <source>
        <dbReference type="ARBA" id="ARBA00022603"/>
    </source>
</evidence>
<dbReference type="PROSITE" id="PS00092">
    <property type="entry name" value="N6_MTASE"/>
    <property type="match status" value="1"/>
</dbReference>